<dbReference type="PANTHER" id="PTHR42794:SF2">
    <property type="entry name" value="ABC TRANSPORTER ATP-BINDING PROTEIN"/>
    <property type="match status" value="1"/>
</dbReference>
<dbReference type="PANTHER" id="PTHR42794">
    <property type="entry name" value="HEMIN IMPORT ATP-BINDING PROTEIN HMUV"/>
    <property type="match status" value="1"/>
</dbReference>
<dbReference type="RefSeq" id="WP_095517284.1">
    <property type="nucleotide sequence ID" value="NZ_NPKH01000009.1"/>
</dbReference>
<sequence>MAALVASDVSFTHAGNVAPTLRGISIRAEAGGVLCLLGPNGSGKTTLLRCLVGLQGGGAGIEIDGRPLSSFSEGERARRIAYVPQHGAAVFPYTLADIAVLGRTPHLGSFTVPSPDDWRIALDSLGRLGIGHLANHPFNLSSGGERQLALIARAIAQDAATIVLDEPTASLDFANQTRILDIIAGLATQGRTLVFSTHDPDHALAAATQAVLLKHGLVLAQGDVAHVVNDLTLSALYDVPVRLVSLGAGDDGFGPMTVCFPVRRSSRLGKSHNLREN</sequence>
<dbReference type="AlphaFoldDB" id="A0A271KMS1"/>
<dbReference type="OrthoDB" id="9805601at2"/>
<evidence type="ECO:0000256" key="2">
    <source>
        <dbReference type="ARBA" id="ARBA00022840"/>
    </source>
</evidence>
<reference evidence="4 5" key="1">
    <citation type="submission" date="2017-08" db="EMBL/GenBank/DDBJ databases">
        <title>Mesorhizobium wenxinae sp. nov., a novel rhizobial species isolated from root nodules of chickpea (Cicer arietinum L.).</title>
        <authorList>
            <person name="Zhang J."/>
        </authorList>
    </citation>
    <scope>NUCLEOTIDE SEQUENCE [LARGE SCALE GENOMIC DNA]</scope>
    <source>
        <strain evidence="5">WYCCWR 10019</strain>
    </source>
</reference>
<name>A0A271KMS1_9HYPH</name>
<accession>A0A271KMS1</accession>
<dbReference type="SUPFAM" id="SSF52540">
    <property type="entry name" value="P-loop containing nucleoside triphosphate hydrolases"/>
    <property type="match status" value="1"/>
</dbReference>
<proteinExistence type="predicted"/>
<dbReference type="Gene3D" id="3.40.50.300">
    <property type="entry name" value="P-loop containing nucleotide triphosphate hydrolases"/>
    <property type="match status" value="1"/>
</dbReference>
<dbReference type="SMART" id="SM00382">
    <property type="entry name" value="AAA"/>
    <property type="match status" value="1"/>
</dbReference>
<keyword evidence="2" id="KW-0067">ATP-binding</keyword>
<dbReference type="GO" id="GO:0016887">
    <property type="term" value="F:ATP hydrolysis activity"/>
    <property type="evidence" value="ECO:0007669"/>
    <property type="project" value="InterPro"/>
</dbReference>
<dbReference type="InterPro" id="IPR027417">
    <property type="entry name" value="P-loop_NTPase"/>
</dbReference>
<gene>
    <name evidence="4" type="ORF">CIT31_02190</name>
</gene>
<dbReference type="PROSITE" id="PS50893">
    <property type="entry name" value="ABC_TRANSPORTER_2"/>
    <property type="match status" value="1"/>
</dbReference>
<dbReference type="Pfam" id="PF00005">
    <property type="entry name" value="ABC_tran"/>
    <property type="match status" value="1"/>
</dbReference>
<dbReference type="EMBL" id="NPKH01000009">
    <property type="protein sequence ID" value="PAP97151.1"/>
    <property type="molecule type" value="Genomic_DNA"/>
</dbReference>
<organism evidence="4 5">
    <name type="scientific">Mesorhizobium wenxiniae</name>
    <dbReference type="NCBI Taxonomy" id="2014805"/>
    <lineage>
        <taxon>Bacteria</taxon>
        <taxon>Pseudomonadati</taxon>
        <taxon>Pseudomonadota</taxon>
        <taxon>Alphaproteobacteria</taxon>
        <taxon>Hyphomicrobiales</taxon>
        <taxon>Phyllobacteriaceae</taxon>
        <taxon>Mesorhizobium</taxon>
    </lineage>
</organism>
<dbReference type="Proteomes" id="UP000215931">
    <property type="component" value="Unassembled WGS sequence"/>
</dbReference>
<keyword evidence="1" id="KW-0547">Nucleotide-binding</keyword>
<evidence type="ECO:0000313" key="5">
    <source>
        <dbReference type="Proteomes" id="UP000215931"/>
    </source>
</evidence>
<evidence type="ECO:0000256" key="1">
    <source>
        <dbReference type="ARBA" id="ARBA00022741"/>
    </source>
</evidence>
<dbReference type="InterPro" id="IPR003439">
    <property type="entry name" value="ABC_transporter-like_ATP-bd"/>
</dbReference>
<evidence type="ECO:0000259" key="3">
    <source>
        <dbReference type="PROSITE" id="PS50893"/>
    </source>
</evidence>
<dbReference type="GO" id="GO:0005524">
    <property type="term" value="F:ATP binding"/>
    <property type="evidence" value="ECO:0007669"/>
    <property type="project" value="UniProtKB-KW"/>
</dbReference>
<dbReference type="CDD" id="cd03214">
    <property type="entry name" value="ABC_Iron-Siderophores_B12_Hemin"/>
    <property type="match status" value="1"/>
</dbReference>
<feature type="domain" description="ABC transporter" evidence="3">
    <location>
        <begin position="4"/>
        <end position="240"/>
    </location>
</feature>
<dbReference type="InterPro" id="IPR003593">
    <property type="entry name" value="AAA+_ATPase"/>
</dbReference>
<comment type="caution">
    <text evidence="4">The sequence shown here is derived from an EMBL/GenBank/DDBJ whole genome shotgun (WGS) entry which is preliminary data.</text>
</comment>
<evidence type="ECO:0000313" key="4">
    <source>
        <dbReference type="EMBL" id="PAP97151.1"/>
    </source>
</evidence>
<protein>
    <recommendedName>
        <fullName evidence="3">ABC transporter domain-containing protein</fullName>
    </recommendedName>
</protein>
<keyword evidence="5" id="KW-1185">Reference proteome</keyword>